<dbReference type="Proteomes" id="UP000472241">
    <property type="component" value="Unplaced"/>
</dbReference>
<evidence type="ECO:0000256" key="5">
    <source>
        <dbReference type="ARBA" id="ARBA00023128"/>
    </source>
</evidence>
<reference evidence="9" key="2">
    <citation type="submission" date="2025-09" db="UniProtKB">
        <authorList>
            <consortium name="Ensembl"/>
        </authorList>
    </citation>
    <scope>IDENTIFICATION</scope>
</reference>
<comment type="similarity">
    <text evidence="2">Belongs to the mitochondrion-specific ribosomal protein mL42 family.</text>
</comment>
<protein>
    <recommendedName>
        <fullName evidence="7">Large ribosomal subunit protein mL42</fullName>
    </recommendedName>
</protein>
<evidence type="ECO:0000256" key="2">
    <source>
        <dbReference type="ARBA" id="ARBA00005556"/>
    </source>
</evidence>
<gene>
    <name evidence="9" type="primary">MRPL42</name>
</gene>
<proteinExistence type="inferred from homology"/>
<dbReference type="PANTHER" id="PTHR13450">
    <property type="entry name" value="MITOCHONDRIAL 39S RIBOSOMAL PROTEIN L42"/>
    <property type="match status" value="1"/>
</dbReference>
<name>A0A667GD97_LYNCA</name>
<keyword evidence="8" id="KW-0812">Transmembrane</keyword>
<sequence>MVLAAVKRVISNRTIWKHLFPIQNGALYCVCHKSTYSPLPDDYNCKVELALTSDGRTIVCYHPSVDIPYEHTKPIPRPDPVCNNEETHDQVLKTRLEEKTEPLEQGPMIEQLSKMFFTTKHRWYPRGQYFSSGPILKFFCNGFHYLFSPGMFHTAVIFWHLLFVTKLL</sequence>
<accession>A0A667GD97</accession>
<evidence type="ECO:0000256" key="7">
    <source>
        <dbReference type="ARBA" id="ARBA00035189"/>
    </source>
</evidence>
<evidence type="ECO:0000256" key="4">
    <source>
        <dbReference type="ARBA" id="ARBA00022980"/>
    </source>
</evidence>
<keyword evidence="8" id="KW-1133">Transmembrane helix</keyword>
<keyword evidence="5" id="KW-0496">Mitochondrion</keyword>
<dbReference type="Ensembl" id="ENSLCNT00005005662.1">
    <property type="protein sequence ID" value="ENSLCNP00005005017.1"/>
    <property type="gene ID" value="ENSLCNG00005003362.1"/>
</dbReference>
<reference evidence="9" key="1">
    <citation type="submission" date="2025-08" db="UniProtKB">
        <authorList>
            <consortium name="Ensembl"/>
        </authorList>
    </citation>
    <scope>IDENTIFICATION</scope>
</reference>
<dbReference type="InterPro" id="IPR019346">
    <property type="entry name" value="Ribosomal_mL42"/>
</dbReference>
<feature type="transmembrane region" description="Helical" evidence="8">
    <location>
        <begin position="142"/>
        <end position="164"/>
    </location>
</feature>
<keyword evidence="4" id="KW-0689">Ribosomal protein</keyword>
<evidence type="ECO:0000256" key="3">
    <source>
        <dbReference type="ARBA" id="ARBA00022946"/>
    </source>
</evidence>
<keyword evidence="8" id="KW-0472">Membrane</keyword>
<evidence type="ECO:0000256" key="6">
    <source>
        <dbReference type="ARBA" id="ARBA00023274"/>
    </source>
</evidence>
<keyword evidence="3" id="KW-0809">Transit peptide</keyword>
<keyword evidence="10" id="KW-1185">Reference proteome</keyword>
<evidence type="ECO:0000256" key="8">
    <source>
        <dbReference type="SAM" id="Phobius"/>
    </source>
</evidence>
<organism evidence="9 10">
    <name type="scientific">Lynx canadensis</name>
    <name type="common">Canada lynx</name>
    <name type="synonym">Felis canadensis</name>
    <dbReference type="NCBI Taxonomy" id="61383"/>
    <lineage>
        <taxon>Eukaryota</taxon>
        <taxon>Metazoa</taxon>
        <taxon>Chordata</taxon>
        <taxon>Craniata</taxon>
        <taxon>Vertebrata</taxon>
        <taxon>Euteleostomi</taxon>
        <taxon>Mammalia</taxon>
        <taxon>Eutheria</taxon>
        <taxon>Laurasiatheria</taxon>
        <taxon>Carnivora</taxon>
        <taxon>Feliformia</taxon>
        <taxon>Felidae</taxon>
        <taxon>Felinae</taxon>
        <taxon>Lynx</taxon>
    </lineage>
</organism>
<dbReference type="GO" id="GO:0005762">
    <property type="term" value="C:mitochondrial large ribosomal subunit"/>
    <property type="evidence" value="ECO:0007669"/>
    <property type="project" value="TreeGrafter"/>
</dbReference>
<dbReference type="PANTHER" id="PTHR13450:SF4">
    <property type="entry name" value="LARGE RIBOSOMAL SUBUNIT PROTEIN ML42"/>
    <property type="match status" value="1"/>
</dbReference>
<evidence type="ECO:0000313" key="9">
    <source>
        <dbReference type="Ensembl" id="ENSLCNP00005005017.1"/>
    </source>
</evidence>
<dbReference type="Pfam" id="PF10210">
    <property type="entry name" value="MRP-S32"/>
    <property type="match status" value="1"/>
</dbReference>
<evidence type="ECO:0000313" key="10">
    <source>
        <dbReference type="Proteomes" id="UP000472241"/>
    </source>
</evidence>
<dbReference type="AlphaFoldDB" id="A0A667GD97"/>
<comment type="subcellular location">
    <subcellularLocation>
        <location evidence="1">Mitochondrion</location>
    </subcellularLocation>
</comment>
<keyword evidence="6" id="KW-0687">Ribonucleoprotein</keyword>
<evidence type="ECO:0000256" key="1">
    <source>
        <dbReference type="ARBA" id="ARBA00004173"/>
    </source>
</evidence>